<gene>
    <name evidence="8" type="ORF">F8388_011549</name>
</gene>
<feature type="compositionally biased region" description="Low complexity" evidence="6">
    <location>
        <begin position="190"/>
        <end position="203"/>
    </location>
</feature>
<dbReference type="Proteomes" id="UP000525078">
    <property type="component" value="Unassembled WGS sequence"/>
</dbReference>
<evidence type="ECO:0000256" key="2">
    <source>
        <dbReference type="ARBA" id="ARBA00023015"/>
    </source>
</evidence>
<dbReference type="FunFam" id="3.30.730.10:FF:000001">
    <property type="entry name" value="Ethylene-responsive transcription factor 2"/>
    <property type="match status" value="1"/>
</dbReference>
<dbReference type="PANTHER" id="PTHR31194:SF166">
    <property type="entry name" value="PATHOGENESIS-RELATED GENES TRANSCRIPTIONAL ACTIVATOR PTI6"/>
    <property type="match status" value="1"/>
</dbReference>
<feature type="domain" description="AP2/ERF" evidence="7">
    <location>
        <begin position="119"/>
        <end position="176"/>
    </location>
</feature>
<keyword evidence="5" id="KW-0539">Nucleus</keyword>
<dbReference type="PRINTS" id="PR00367">
    <property type="entry name" value="ETHRSPELEMNT"/>
</dbReference>
<dbReference type="GO" id="GO:0003677">
    <property type="term" value="F:DNA binding"/>
    <property type="evidence" value="ECO:0007669"/>
    <property type="project" value="UniProtKB-KW"/>
</dbReference>
<keyword evidence="3" id="KW-0238">DNA-binding</keyword>
<evidence type="ECO:0000256" key="4">
    <source>
        <dbReference type="ARBA" id="ARBA00023163"/>
    </source>
</evidence>
<feature type="compositionally biased region" description="Polar residues" evidence="6">
    <location>
        <begin position="84"/>
        <end position="97"/>
    </location>
</feature>
<proteinExistence type="predicted"/>
<comment type="subcellular location">
    <subcellularLocation>
        <location evidence="1">Nucleus</location>
    </subcellularLocation>
</comment>
<evidence type="ECO:0000256" key="6">
    <source>
        <dbReference type="SAM" id="MobiDB-lite"/>
    </source>
</evidence>
<keyword evidence="2" id="KW-0805">Transcription regulation</keyword>
<dbReference type="AlphaFoldDB" id="A0A7J6GXA1"/>
<dbReference type="CDD" id="cd00018">
    <property type="entry name" value="AP2"/>
    <property type="match status" value="1"/>
</dbReference>
<evidence type="ECO:0000313" key="8">
    <source>
        <dbReference type="EMBL" id="KAF4387401.1"/>
    </source>
</evidence>
<sequence length="338" mass="37981">MRVDHHYNKSFLDPSVKFSEHKITTRKLFNQDPKPEPDMNPKPEKIVRIIITDADATDSSSDEDDSVSVQRRVKRHVREISLQQRPPLSPSAKSLITKQERVSKRPIGSPESDSVRRKKFRGVRRRPWGRWAAEIRDPTRRKRVWLGTFDTAEEAATVYDQAAVRLKGANAVTNFPNVATSESTDAVTGSDESSSLESPLSSDGTVAVASSPTSVLRYEEPTPFDDFGFLGPENFGFDFYGPLELPDIMLPRKSLGLAEIEFSEFDLMDVNISPRVKKLAHLVYLIAKGYFDNFTQNCGYTRQIVIGFSDNGTGFGGQKKLIPRFNTTVVKMSNSYLP</sequence>
<dbReference type="SMART" id="SM00380">
    <property type="entry name" value="AP2"/>
    <property type="match status" value="1"/>
</dbReference>
<feature type="region of interest" description="Disordered" evidence="6">
    <location>
        <begin position="84"/>
        <end position="118"/>
    </location>
</feature>
<dbReference type="InterPro" id="IPR001471">
    <property type="entry name" value="AP2/ERF_dom"/>
</dbReference>
<dbReference type="InterPro" id="IPR016177">
    <property type="entry name" value="DNA-bd_dom_sf"/>
</dbReference>
<dbReference type="Pfam" id="PF00847">
    <property type="entry name" value="AP2"/>
    <property type="match status" value="1"/>
</dbReference>
<protein>
    <recommendedName>
        <fullName evidence="7">AP2/ERF domain-containing protein</fullName>
    </recommendedName>
</protein>
<keyword evidence="4" id="KW-0804">Transcription</keyword>
<reference evidence="8 9" key="1">
    <citation type="journal article" date="2020" name="bioRxiv">
        <title>Sequence and annotation of 42 cannabis genomes reveals extensive copy number variation in cannabinoid synthesis and pathogen resistance genes.</title>
        <authorList>
            <person name="Mckernan K.J."/>
            <person name="Helbert Y."/>
            <person name="Kane L.T."/>
            <person name="Ebling H."/>
            <person name="Zhang L."/>
            <person name="Liu B."/>
            <person name="Eaton Z."/>
            <person name="Mclaughlin S."/>
            <person name="Kingan S."/>
            <person name="Baybayan P."/>
            <person name="Concepcion G."/>
            <person name="Jordan M."/>
            <person name="Riva A."/>
            <person name="Barbazuk W."/>
            <person name="Harkins T."/>
        </authorList>
    </citation>
    <scope>NUCLEOTIDE SEQUENCE [LARGE SCALE GENOMIC DNA]</scope>
    <source>
        <strain evidence="9">cv. Jamaican Lion 4</strain>
        <tissue evidence="8">Leaf</tissue>
    </source>
</reference>
<evidence type="ECO:0000259" key="7">
    <source>
        <dbReference type="PROSITE" id="PS51032"/>
    </source>
</evidence>
<dbReference type="SUPFAM" id="SSF54171">
    <property type="entry name" value="DNA-binding domain"/>
    <property type="match status" value="1"/>
</dbReference>
<dbReference type="PROSITE" id="PS51032">
    <property type="entry name" value="AP2_ERF"/>
    <property type="match status" value="1"/>
</dbReference>
<dbReference type="InterPro" id="IPR036955">
    <property type="entry name" value="AP2/ERF_dom_sf"/>
</dbReference>
<comment type="caution">
    <text evidence="8">The sequence shown here is derived from an EMBL/GenBank/DDBJ whole genome shotgun (WGS) entry which is preliminary data.</text>
</comment>
<name>A0A7J6GXA1_CANSA</name>
<feature type="region of interest" description="Disordered" evidence="6">
    <location>
        <begin position="181"/>
        <end position="207"/>
    </location>
</feature>
<organism evidence="8 9">
    <name type="scientific">Cannabis sativa</name>
    <name type="common">Hemp</name>
    <name type="synonym">Marijuana</name>
    <dbReference type="NCBI Taxonomy" id="3483"/>
    <lineage>
        <taxon>Eukaryota</taxon>
        <taxon>Viridiplantae</taxon>
        <taxon>Streptophyta</taxon>
        <taxon>Embryophyta</taxon>
        <taxon>Tracheophyta</taxon>
        <taxon>Spermatophyta</taxon>
        <taxon>Magnoliopsida</taxon>
        <taxon>eudicotyledons</taxon>
        <taxon>Gunneridae</taxon>
        <taxon>Pentapetalae</taxon>
        <taxon>rosids</taxon>
        <taxon>fabids</taxon>
        <taxon>Rosales</taxon>
        <taxon>Cannabaceae</taxon>
        <taxon>Cannabis</taxon>
    </lineage>
</organism>
<dbReference type="Gene3D" id="3.30.730.10">
    <property type="entry name" value="AP2/ERF domain"/>
    <property type="match status" value="1"/>
</dbReference>
<dbReference type="PANTHER" id="PTHR31194">
    <property type="entry name" value="SHN SHINE , DNA BINDING / TRANSCRIPTION FACTOR"/>
    <property type="match status" value="1"/>
</dbReference>
<dbReference type="InterPro" id="IPR050913">
    <property type="entry name" value="AP2/ERF_ERF"/>
</dbReference>
<dbReference type="GO" id="GO:0005634">
    <property type="term" value="C:nucleus"/>
    <property type="evidence" value="ECO:0007669"/>
    <property type="project" value="UniProtKB-SubCell"/>
</dbReference>
<evidence type="ECO:0000256" key="1">
    <source>
        <dbReference type="ARBA" id="ARBA00004123"/>
    </source>
</evidence>
<dbReference type="GO" id="GO:0003700">
    <property type="term" value="F:DNA-binding transcription factor activity"/>
    <property type="evidence" value="ECO:0007669"/>
    <property type="project" value="InterPro"/>
</dbReference>
<evidence type="ECO:0000256" key="5">
    <source>
        <dbReference type="ARBA" id="ARBA00023242"/>
    </source>
</evidence>
<accession>A0A7J6GXA1</accession>
<dbReference type="EMBL" id="JAATIP010000038">
    <property type="protein sequence ID" value="KAF4387401.1"/>
    <property type="molecule type" value="Genomic_DNA"/>
</dbReference>
<evidence type="ECO:0000256" key="3">
    <source>
        <dbReference type="ARBA" id="ARBA00023125"/>
    </source>
</evidence>
<evidence type="ECO:0000313" key="9">
    <source>
        <dbReference type="Proteomes" id="UP000525078"/>
    </source>
</evidence>